<gene>
    <name evidence="2" type="ORF">MEDL_68152</name>
</gene>
<evidence type="ECO:0000256" key="1">
    <source>
        <dbReference type="SAM" id="MobiDB-lite"/>
    </source>
</evidence>
<evidence type="ECO:0000313" key="3">
    <source>
        <dbReference type="Proteomes" id="UP000683360"/>
    </source>
</evidence>
<feature type="region of interest" description="Disordered" evidence="1">
    <location>
        <begin position="15"/>
        <end position="240"/>
    </location>
</feature>
<comment type="caution">
    <text evidence="2">The sequence shown here is derived from an EMBL/GenBank/DDBJ whole genome shotgun (WGS) entry which is preliminary data.</text>
</comment>
<feature type="compositionally biased region" description="Basic and acidic residues" evidence="1">
    <location>
        <begin position="15"/>
        <end position="25"/>
    </location>
</feature>
<evidence type="ECO:0000313" key="2">
    <source>
        <dbReference type="EMBL" id="CAG2256901.1"/>
    </source>
</evidence>
<protein>
    <submittedName>
        <fullName evidence="2">Uncharacterized protein</fullName>
    </submittedName>
</protein>
<dbReference type="AlphaFoldDB" id="A0A8S3VNY4"/>
<accession>A0A8S3VNY4</accession>
<dbReference type="Proteomes" id="UP000683360">
    <property type="component" value="Unassembled WGS sequence"/>
</dbReference>
<keyword evidence="3" id="KW-1185">Reference proteome</keyword>
<feature type="compositionally biased region" description="Basic and acidic residues" evidence="1">
    <location>
        <begin position="203"/>
        <end position="231"/>
    </location>
</feature>
<feature type="compositionally biased region" description="Polar residues" evidence="1">
    <location>
        <begin position="64"/>
        <end position="78"/>
    </location>
</feature>
<name>A0A8S3VNY4_MYTED</name>
<proteinExistence type="predicted"/>
<sequence length="399" mass="43897">MNLLNMKLRHIKEEFQMESKSDPKNVEAASASKNVVKKEEENKPIEEKPKHQKLSDASMAEANLTPTQMVRQWLQTPTVGGKSDKSPQGSISPAVARKDLAHVRSSCSPSSSKADDDQGNADDTSSRRRNRRHRQDAQTESFDNEEATDLDARLEARRAARLKKNTDSQDVSQTSQTSSLDDVEASETREQRAAARRLRRNKKVVEQEPPSEPKKAEIKKSRSVKTDKSENSESANPLSIECKTNCDNTAEEMEVRTDDATDTVDTTLVEENTPMEVNVEENGPVEENVPVVVEATIVENGPTEDTTLISVTVEAVVQENGPTGDTTLISVDGADNNVTLTEENNSRVEPQNDITVVDGNESKDNIENSDNVSASAFMCVPTQIIKFPGSLQTEESVDS</sequence>
<dbReference type="EMBL" id="CAJPWZ010003318">
    <property type="protein sequence ID" value="CAG2256901.1"/>
    <property type="molecule type" value="Genomic_DNA"/>
</dbReference>
<feature type="compositionally biased region" description="Basic and acidic residues" evidence="1">
    <location>
        <begin position="36"/>
        <end position="49"/>
    </location>
</feature>
<reference evidence="2" key="1">
    <citation type="submission" date="2021-03" db="EMBL/GenBank/DDBJ databases">
        <authorList>
            <person name="Bekaert M."/>
        </authorList>
    </citation>
    <scope>NUCLEOTIDE SEQUENCE</scope>
</reference>
<feature type="compositionally biased region" description="Low complexity" evidence="1">
    <location>
        <begin position="168"/>
        <end position="180"/>
    </location>
</feature>
<organism evidence="2 3">
    <name type="scientific">Mytilus edulis</name>
    <name type="common">Blue mussel</name>
    <dbReference type="NCBI Taxonomy" id="6550"/>
    <lineage>
        <taxon>Eukaryota</taxon>
        <taxon>Metazoa</taxon>
        <taxon>Spiralia</taxon>
        <taxon>Lophotrochozoa</taxon>
        <taxon>Mollusca</taxon>
        <taxon>Bivalvia</taxon>
        <taxon>Autobranchia</taxon>
        <taxon>Pteriomorphia</taxon>
        <taxon>Mytilida</taxon>
        <taxon>Mytiloidea</taxon>
        <taxon>Mytilidae</taxon>
        <taxon>Mytilinae</taxon>
        <taxon>Mytilus</taxon>
    </lineage>
</organism>